<evidence type="ECO:0000259" key="4">
    <source>
        <dbReference type="PROSITE" id="PS50010"/>
    </source>
</evidence>
<dbReference type="SUPFAM" id="SSF50044">
    <property type="entry name" value="SH3-domain"/>
    <property type="match status" value="1"/>
</dbReference>
<dbReference type="Pfam" id="PF00018">
    <property type="entry name" value="SH3_1"/>
    <property type="match status" value="1"/>
</dbReference>
<dbReference type="GO" id="GO:0005085">
    <property type="term" value="F:guanyl-nucleotide exchange factor activity"/>
    <property type="evidence" value="ECO:0007669"/>
    <property type="project" value="InterPro"/>
</dbReference>
<proteinExistence type="predicted"/>
<evidence type="ECO:0008006" key="7">
    <source>
        <dbReference type="Google" id="ProtNLM"/>
    </source>
</evidence>
<dbReference type="Gene3D" id="2.30.29.30">
    <property type="entry name" value="Pleckstrin-homology domain (PH domain)/Phosphotyrosine-binding domain (PTB)"/>
    <property type="match status" value="1"/>
</dbReference>
<organism evidence="5 6">
    <name type="scientific">Sinocyclocheilus rhinocerous</name>
    <dbReference type="NCBI Taxonomy" id="307959"/>
    <lineage>
        <taxon>Eukaryota</taxon>
        <taxon>Metazoa</taxon>
        <taxon>Chordata</taxon>
        <taxon>Craniata</taxon>
        <taxon>Vertebrata</taxon>
        <taxon>Euteleostomi</taxon>
        <taxon>Actinopterygii</taxon>
        <taxon>Neopterygii</taxon>
        <taxon>Teleostei</taxon>
        <taxon>Ostariophysi</taxon>
        <taxon>Cypriniformes</taxon>
        <taxon>Cyprinidae</taxon>
        <taxon>Cyprininae</taxon>
        <taxon>Sinocyclocheilus</taxon>
    </lineage>
</organism>
<reference evidence="5" key="2">
    <citation type="submission" date="2025-09" db="UniProtKB">
        <authorList>
            <consortium name="Ensembl"/>
        </authorList>
    </citation>
    <scope>IDENTIFICATION</scope>
</reference>
<keyword evidence="1 2" id="KW-0728">SH3 domain</keyword>
<gene>
    <name evidence="5" type="primary">arhgef15a</name>
</gene>
<dbReference type="SUPFAM" id="SSF50729">
    <property type="entry name" value="PH domain-like"/>
    <property type="match status" value="1"/>
</dbReference>
<dbReference type="PROSITE" id="PS50002">
    <property type="entry name" value="SH3"/>
    <property type="match status" value="1"/>
</dbReference>
<dbReference type="CDD" id="cd11793">
    <property type="entry name" value="SH3_ephexin1_like"/>
    <property type="match status" value="1"/>
</dbReference>
<dbReference type="AlphaFoldDB" id="A0A673KJV1"/>
<dbReference type="PANTHER" id="PTHR12845:SF7">
    <property type="entry name" value="RHO GUANINE NUCLEOTIDE EXCHANGE FACTOR 15"/>
    <property type="match status" value="1"/>
</dbReference>
<sequence length="456" mass="53016">SDSLLVGNSGQNENMKWWELPFFIYQAKVSKEAGQIQSDSPDCNRRSVSETLGLEGPGGLRVVGTRSKRGLEEITLWQDLTVVKESGVLHKLTRTEKQRQESMFEVLTSEASYLRSLRVLKDHFLGSRELSETLVIHDRKALFSNLLQVYEVSERFIGDLLKRVDESVVIADVCDIIYEHSENHFSVFIDYVRNQQYQEKTYSRLMESNRDFSLVMRRLESSPLCKRLPFTSFMLLPFQRITRIKILLQVRYTLLMFSKKYLGSLFNIRNKYTPVYMFLFNDLLILTTKKSGCPDRFVVIDHAHRSLVQVQATENNLGPHLDHCFCLTFLENYRGSTCEHFSAVLFIPATDRNHYCPQVQCVSQYVAKQADELSLEPSDVINVLRKTSEGWYEGMRLSDGEKGWFPAENTLEVTTDHQRRRNVREKYQITQATSQNTPRSLDCEKKTFYWTDLLLS</sequence>
<evidence type="ECO:0000313" key="5">
    <source>
        <dbReference type="Ensembl" id="ENSSRHP00000065983.1"/>
    </source>
</evidence>
<dbReference type="InterPro" id="IPR047271">
    <property type="entry name" value="Ephexin-like"/>
</dbReference>
<dbReference type="InterPro" id="IPR035899">
    <property type="entry name" value="DBL_dom_sf"/>
</dbReference>
<dbReference type="PROSITE" id="PS50010">
    <property type="entry name" value="DH_2"/>
    <property type="match status" value="1"/>
</dbReference>
<dbReference type="InterPro" id="IPR011993">
    <property type="entry name" value="PH-like_dom_sf"/>
</dbReference>
<dbReference type="Ensembl" id="ENSSRHT00000067794.1">
    <property type="protein sequence ID" value="ENSSRHP00000065983.1"/>
    <property type="gene ID" value="ENSSRHG00000032839.1"/>
</dbReference>
<feature type="domain" description="DH" evidence="4">
    <location>
        <begin position="98"/>
        <end position="249"/>
    </location>
</feature>
<dbReference type="SMART" id="SM00326">
    <property type="entry name" value="SH3"/>
    <property type="match status" value="1"/>
</dbReference>
<dbReference type="InterPro" id="IPR036028">
    <property type="entry name" value="SH3-like_dom_sf"/>
</dbReference>
<dbReference type="PANTHER" id="PTHR12845">
    <property type="entry name" value="GUANINE NUCLEOTIDE EXCHANGE FACTOR"/>
    <property type="match status" value="1"/>
</dbReference>
<dbReference type="Gene3D" id="2.30.30.40">
    <property type="entry name" value="SH3 Domains"/>
    <property type="match status" value="1"/>
</dbReference>
<dbReference type="SMART" id="SM00325">
    <property type="entry name" value="RhoGEF"/>
    <property type="match status" value="1"/>
</dbReference>
<reference evidence="5" key="1">
    <citation type="submission" date="2025-08" db="UniProtKB">
        <authorList>
            <consortium name="Ensembl"/>
        </authorList>
    </citation>
    <scope>IDENTIFICATION</scope>
</reference>
<evidence type="ECO:0000313" key="6">
    <source>
        <dbReference type="Proteomes" id="UP000472270"/>
    </source>
</evidence>
<dbReference type="SUPFAM" id="SSF48065">
    <property type="entry name" value="DBL homology domain (DH-domain)"/>
    <property type="match status" value="1"/>
</dbReference>
<dbReference type="InterPro" id="IPR000219">
    <property type="entry name" value="DH_dom"/>
</dbReference>
<protein>
    <recommendedName>
        <fullName evidence="7">Rho guanine nucleotide exchange factor (GEF) 15</fullName>
    </recommendedName>
</protein>
<keyword evidence="6" id="KW-1185">Reference proteome</keyword>
<name>A0A673KJV1_9TELE</name>
<evidence type="ECO:0000256" key="1">
    <source>
        <dbReference type="ARBA" id="ARBA00022443"/>
    </source>
</evidence>
<feature type="domain" description="SH3" evidence="3">
    <location>
        <begin position="354"/>
        <end position="415"/>
    </location>
</feature>
<dbReference type="Pfam" id="PF00621">
    <property type="entry name" value="RhoGEF"/>
    <property type="match status" value="1"/>
</dbReference>
<evidence type="ECO:0000256" key="2">
    <source>
        <dbReference type="PROSITE-ProRule" id="PRU00192"/>
    </source>
</evidence>
<dbReference type="Proteomes" id="UP000472270">
    <property type="component" value="Unassembled WGS sequence"/>
</dbReference>
<evidence type="ECO:0000259" key="3">
    <source>
        <dbReference type="PROSITE" id="PS50002"/>
    </source>
</evidence>
<dbReference type="InterPro" id="IPR001452">
    <property type="entry name" value="SH3_domain"/>
</dbReference>
<accession>A0A673KJV1</accession>
<dbReference type="CDD" id="cd00160">
    <property type="entry name" value="RhoGEF"/>
    <property type="match status" value="1"/>
</dbReference>
<dbReference type="Gene3D" id="1.20.900.10">
    <property type="entry name" value="Dbl homology (DH) domain"/>
    <property type="match status" value="1"/>
</dbReference>